<keyword evidence="6 9" id="KW-1133">Transmembrane helix</keyword>
<dbReference type="Pfam" id="PF01594">
    <property type="entry name" value="AI-2E_transport"/>
    <property type="match status" value="1"/>
</dbReference>
<evidence type="ECO:0000256" key="8">
    <source>
        <dbReference type="SAM" id="MobiDB-lite"/>
    </source>
</evidence>
<dbReference type="PANTHER" id="PTHR21716:SF53">
    <property type="entry name" value="PERMEASE PERM-RELATED"/>
    <property type="match status" value="1"/>
</dbReference>
<feature type="transmembrane region" description="Helical" evidence="9">
    <location>
        <begin position="303"/>
        <end position="331"/>
    </location>
</feature>
<dbReference type="Proteomes" id="UP001501821">
    <property type="component" value="Unassembled WGS sequence"/>
</dbReference>
<feature type="transmembrane region" description="Helical" evidence="9">
    <location>
        <begin position="83"/>
        <end position="104"/>
    </location>
</feature>
<dbReference type="EMBL" id="BAABAH010000010">
    <property type="protein sequence ID" value="GAA3824655.1"/>
    <property type="molecule type" value="Genomic_DNA"/>
</dbReference>
<organism evidence="10 11">
    <name type="scientific">Nocardioides panacisoli</name>
    <dbReference type="NCBI Taxonomy" id="627624"/>
    <lineage>
        <taxon>Bacteria</taxon>
        <taxon>Bacillati</taxon>
        <taxon>Actinomycetota</taxon>
        <taxon>Actinomycetes</taxon>
        <taxon>Propionibacteriales</taxon>
        <taxon>Nocardioidaceae</taxon>
        <taxon>Nocardioides</taxon>
    </lineage>
</organism>
<evidence type="ECO:0000313" key="11">
    <source>
        <dbReference type="Proteomes" id="UP001501821"/>
    </source>
</evidence>
<feature type="transmembrane region" description="Helical" evidence="9">
    <location>
        <begin position="248"/>
        <end position="273"/>
    </location>
</feature>
<evidence type="ECO:0000256" key="9">
    <source>
        <dbReference type="SAM" id="Phobius"/>
    </source>
</evidence>
<feature type="transmembrane region" description="Helical" evidence="9">
    <location>
        <begin position="351"/>
        <end position="384"/>
    </location>
</feature>
<feature type="region of interest" description="Disordered" evidence="8">
    <location>
        <begin position="1"/>
        <end position="51"/>
    </location>
</feature>
<evidence type="ECO:0000256" key="7">
    <source>
        <dbReference type="ARBA" id="ARBA00023136"/>
    </source>
</evidence>
<feature type="compositionally biased region" description="Basic and acidic residues" evidence="8">
    <location>
        <begin position="8"/>
        <end position="28"/>
    </location>
</feature>
<keyword evidence="4" id="KW-1003">Cell membrane</keyword>
<protein>
    <submittedName>
        <fullName evidence="10">AI-2E family transporter</fullName>
    </submittedName>
</protein>
<evidence type="ECO:0000256" key="5">
    <source>
        <dbReference type="ARBA" id="ARBA00022692"/>
    </source>
</evidence>
<evidence type="ECO:0000256" key="3">
    <source>
        <dbReference type="ARBA" id="ARBA00022448"/>
    </source>
</evidence>
<feature type="transmembrane region" description="Helical" evidence="9">
    <location>
        <begin position="60"/>
        <end position="77"/>
    </location>
</feature>
<comment type="subcellular location">
    <subcellularLocation>
        <location evidence="1">Cell membrane</location>
        <topology evidence="1">Multi-pass membrane protein</topology>
    </subcellularLocation>
</comment>
<sequence>MRLGLRRTSPEGRGHADEAPDGVTEHGGVDGAAAAGPDAGEETTSPYGDPGEPFDRRSPFYVGFVGALGALLAYWLFQAVASIGSVLMLVVVAFFLAAGLNPSVELLERRGLRRSLAVTLVIVIAMGAVALFLVAIVPVITDQVTALTDNAPMWLDELQKNKQIQELNDEYDIIDKAKAYVANGDFISTLFGGVLGFGLKIISAVFNAFIIIVLTLYFLASLRTTTTALYRLAPASRRNRVALLGDKVIHNVGGYVSGAFVVALCAGFSSLVFLEFTDVRQYAVALAFVVAVLDIIPMIGATLGAVVVTAIAFATDVPSGIACVIFFVIYQQVENYVIYPRVMSRSVDLPGAVIVIAALVGAGLLGVVGALLAIPTAAAVLLIIREVVVRAQDQR</sequence>
<gene>
    <name evidence="10" type="ORF">GCM10022242_27500</name>
</gene>
<name>A0ABP7IQV7_9ACTN</name>
<evidence type="ECO:0000313" key="10">
    <source>
        <dbReference type="EMBL" id="GAA3824655.1"/>
    </source>
</evidence>
<feature type="transmembrane region" description="Helical" evidence="9">
    <location>
        <begin position="279"/>
        <end position="296"/>
    </location>
</feature>
<keyword evidence="5 9" id="KW-0812">Transmembrane</keyword>
<proteinExistence type="inferred from homology"/>
<feature type="transmembrane region" description="Helical" evidence="9">
    <location>
        <begin position="201"/>
        <end position="222"/>
    </location>
</feature>
<evidence type="ECO:0000256" key="1">
    <source>
        <dbReference type="ARBA" id="ARBA00004651"/>
    </source>
</evidence>
<comment type="caution">
    <text evidence="10">The sequence shown here is derived from an EMBL/GenBank/DDBJ whole genome shotgun (WGS) entry which is preliminary data.</text>
</comment>
<dbReference type="PANTHER" id="PTHR21716">
    <property type="entry name" value="TRANSMEMBRANE PROTEIN"/>
    <property type="match status" value="1"/>
</dbReference>
<accession>A0ABP7IQV7</accession>
<evidence type="ECO:0000256" key="4">
    <source>
        <dbReference type="ARBA" id="ARBA00022475"/>
    </source>
</evidence>
<keyword evidence="7 9" id="KW-0472">Membrane</keyword>
<keyword evidence="3" id="KW-0813">Transport</keyword>
<keyword evidence="11" id="KW-1185">Reference proteome</keyword>
<reference evidence="11" key="1">
    <citation type="journal article" date="2019" name="Int. J. Syst. Evol. Microbiol.">
        <title>The Global Catalogue of Microorganisms (GCM) 10K type strain sequencing project: providing services to taxonomists for standard genome sequencing and annotation.</title>
        <authorList>
            <consortium name="The Broad Institute Genomics Platform"/>
            <consortium name="The Broad Institute Genome Sequencing Center for Infectious Disease"/>
            <person name="Wu L."/>
            <person name="Ma J."/>
        </authorList>
    </citation>
    <scope>NUCLEOTIDE SEQUENCE [LARGE SCALE GENOMIC DNA]</scope>
    <source>
        <strain evidence="11">JCM 16953</strain>
    </source>
</reference>
<comment type="similarity">
    <text evidence="2">Belongs to the autoinducer-2 exporter (AI-2E) (TC 2.A.86) family.</text>
</comment>
<dbReference type="RefSeq" id="WP_344776368.1">
    <property type="nucleotide sequence ID" value="NZ_BAABAH010000010.1"/>
</dbReference>
<evidence type="ECO:0000256" key="6">
    <source>
        <dbReference type="ARBA" id="ARBA00022989"/>
    </source>
</evidence>
<evidence type="ECO:0000256" key="2">
    <source>
        <dbReference type="ARBA" id="ARBA00009773"/>
    </source>
</evidence>
<dbReference type="InterPro" id="IPR002549">
    <property type="entry name" value="AI-2E-like"/>
</dbReference>
<feature type="transmembrane region" description="Helical" evidence="9">
    <location>
        <begin position="116"/>
        <end position="140"/>
    </location>
</feature>